<gene>
    <name evidence="3" type="ORF">GCM10023353_13840</name>
</gene>
<organism evidence="3 4">
    <name type="scientific">Tomitella cavernea</name>
    <dbReference type="NCBI Taxonomy" id="1387982"/>
    <lineage>
        <taxon>Bacteria</taxon>
        <taxon>Bacillati</taxon>
        <taxon>Actinomycetota</taxon>
        <taxon>Actinomycetes</taxon>
        <taxon>Mycobacteriales</taxon>
        <taxon>Tomitella</taxon>
    </lineage>
</organism>
<dbReference type="SUPFAM" id="SSF55144">
    <property type="entry name" value="LigT-like"/>
    <property type="match status" value="1"/>
</dbReference>
<evidence type="ECO:0000313" key="4">
    <source>
        <dbReference type="Proteomes" id="UP001500839"/>
    </source>
</evidence>
<feature type="active site" description="Proton donor" evidence="2">
    <location>
        <position position="64"/>
    </location>
</feature>
<feature type="short sequence motif" description="HXTX 2" evidence="2">
    <location>
        <begin position="142"/>
        <end position="145"/>
    </location>
</feature>
<protein>
    <recommendedName>
        <fullName evidence="2">RNA 2',3'-cyclic phosphodiesterase</fullName>
        <shortName evidence="2">RNA 2',3'-CPDase</shortName>
        <ecNumber evidence="2">3.1.4.58</ecNumber>
    </recommendedName>
</protein>
<evidence type="ECO:0000256" key="1">
    <source>
        <dbReference type="ARBA" id="ARBA00022801"/>
    </source>
</evidence>
<evidence type="ECO:0000313" key="3">
    <source>
        <dbReference type="EMBL" id="GAA4810696.1"/>
    </source>
</evidence>
<feature type="active site" description="Proton acceptor" evidence="2">
    <location>
        <position position="142"/>
    </location>
</feature>
<sequence>MDGGVDDSGIRAEAAVEVPAEAAGDRCPRRLFTALVPPVAIRAVIAAALPGGLGVRWARAEQMHVTLAFHGAVRDVGALVERIAADAAEHPPIRLRIGGASSFDHHGGSVVWLGADGATEPDRAELRALASRCGASRRFTPHLTLARVRRSQAASALAVAAAVEPVEIVVRDVSVVESMLGAGEDGRALYTVVARPELGGRAGAAWAPQPE</sequence>
<dbReference type="EMBL" id="BAABKQ010000001">
    <property type="protein sequence ID" value="GAA4810696.1"/>
    <property type="molecule type" value="Genomic_DNA"/>
</dbReference>
<dbReference type="InterPro" id="IPR009097">
    <property type="entry name" value="Cyclic_Pdiesterase"/>
</dbReference>
<dbReference type="PANTHER" id="PTHR35561:SF1">
    <property type="entry name" value="RNA 2',3'-CYCLIC PHOSPHODIESTERASE"/>
    <property type="match status" value="1"/>
</dbReference>
<dbReference type="Gene3D" id="3.90.1140.10">
    <property type="entry name" value="Cyclic phosphodiesterase"/>
    <property type="match status" value="1"/>
</dbReference>
<comment type="function">
    <text evidence="2">Hydrolyzes RNA 2',3'-cyclic phosphodiester to an RNA 2'-phosphomonoester.</text>
</comment>
<proteinExistence type="inferred from homology"/>
<dbReference type="Pfam" id="PF13563">
    <property type="entry name" value="2_5_RNA_ligase2"/>
    <property type="match status" value="1"/>
</dbReference>
<dbReference type="NCBIfam" id="TIGR02258">
    <property type="entry name" value="2_5_ligase"/>
    <property type="match status" value="1"/>
</dbReference>
<dbReference type="InterPro" id="IPR004175">
    <property type="entry name" value="RNA_CPDase"/>
</dbReference>
<dbReference type="EC" id="3.1.4.58" evidence="2"/>
<comment type="catalytic activity">
    <reaction evidence="2">
        <text>a 3'-end 2',3'-cyclophospho-ribonucleotide-RNA + H2O = a 3'-end 2'-phospho-ribonucleotide-RNA + H(+)</text>
        <dbReference type="Rhea" id="RHEA:11828"/>
        <dbReference type="Rhea" id="RHEA-COMP:10464"/>
        <dbReference type="Rhea" id="RHEA-COMP:17353"/>
        <dbReference type="ChEBI" id="CHEBI:15377"/>
        <dbReference type="ChEBI" id="CHEBI:15378"/>
        <dbReference type="ChEBI" id="CHEBI:83064"/>
        <dbReference type="ChEBI" id="CHEBI:173113"/>
        <dbReference type="EC" id="3.1.4.58"/>
    </reaction>
</comment>
<dbReference type="HAMAP" id="MF_01940">
    <property type="entry name" value="RNA_CPDase"/>
    <property type="match status" value="1"/>
</dbReference>
<accession>A0ABP9CGG1</accession>
<comment type="caution">
    <text evidence="3">The sequence shown here is derived from an EMBL/GenBank/DDBJ whole genome shotgun (WGS) entry which is preliminary data.</text>
</comment>
<evidence type="ECO:0000256" key="2">
    <source>
        <dbReference type="HAMAP-Rule" id="MF_01940"/>
    </source>
</evidence>
<dbReference type="PANTHER" id="PTHR35561">
    <property type="entry name" value="RNA 2',3'-CYCLIC PHOSPHODIESTERASE"/>
    <property type="match status" value="1"/>
</dbReference>
<dbReference type="Proteomes" id="UP001500839">
    <property type="component" value="Unassembled WGS sequence"/>
</dbReference>
<keyword evidence="4" id="KW-1185">Reference proteome</keyword>
<comment type="similarity">
    <text evidence="2">Belongs to the 2H phosphoesterase superfamily. ThpR family.</text>
</comment>
<name>A0ABP9CGG1_9ACTN</name>
<keyword evidence="1 2" id="KW-0378">Hydrolase</keyword>
<feature type="short sequence motif" description="HXTX 1" evidence="2">
    <location>
        <begin position="64"/>
        <end position="67"/>
    </location>
</feature>
<reference evidence="4" key="1">
    <citation type="journal article" date="2019" name="Int. J. Syst. Evol. Microbiol.">
        <title>The Global Catalogue of Microorganisms (GCM) 10K type strain sequencing project: providing services to taxonomists for standard genome sequencing and annotation.</title>
        <authorList>
            <consortium name="The Broad Institute Genomics Platform"/>
            <consortium name="The Broad Institute Genome Sequencing Center for Infectious Disease"/>
            <person name="Wu L."/>
            <person name="Ma J."/>
        </authorList>
    </citation>
    <scope>NUCLEOTIDE SEQUENCE [LARGE SCALE GENOMIC DNA]</scope>
    <source>
        <strain evidence="4">JCM 18542</strain>
    </source>
</reference>